<keyword evidence="3" id="KW-1185">Reference proteome</keyword>
<protein>
    <submittedName>
        <fullName evidence="2">Uncharacterized protein</fullName>
    </submittedName>
</protein>
<keyword evidence="1" id="KW-0472">Membrane</keyword>
<dbReference type="VEuPathDB" id="FungiDB:VP01_423g2"/>
<accession>A0A0L6UQH0</accession>
<comment type="caution">
    <text evidence="2">The sequence shown here is derived from an EMBL/GenBank/DDBJ whole genome shotgun (WGS) entry which is preliminary data.</text>
</comment>
<dbReference type="CDD" id="cd09272">
    <property type="entry name" value="RNase_HI_RT_Ty1"/>
    <property type="match status" value="1"/>
</dbReference>
<gene>
    <name evidence="2" type="ORF">VP01_423g2</name>
</gene>
<organism evidence="2 3">
    <name type="scientific">Puccinia sorghi</name>
    <dbReference type="NCBI Taxonomy" id="27349"/>
    <lineage>
        <taxon>Eukaryota</taxon>
        <taxon>Fungi</taxon>
        <taxon>Dikarya</taxon>
        <taxon>Basidiomycota</taxon>
        <taxon>Pucciniomycotina</taxon>
        <taxon>Pucciniomycetes</taxon>
        <taxon>Pucciniales</taxon>
        <taxon>Pucciniaceae</taxon>
        <taxon>Puccinia</taxon>
    </lineage>
</organism>
<evidence type="ECO:0000313" key="2">
    <source>
        <dbReference type="EMBL" id="KNZ50783.1"/>
    </source>
</evidence>
<dbReference type="AlphaFoldDB" id="A0A0L6UQH0"/>
<evidence type="ECO:0000313" key="3">
    <source>
        <dbReference type="Proteomes" id="UP000037035"/>
    </source>
</evidence>
<keyword evidence="1" id="KW-1133">Transmembrane helix</keyword>
<dbReference type="EMBL" id="LAVV01009324">
    <property type="protein sequence ID" value="KNZ50783.1"/>
    <property type="molecule type" value="Genomic_DNA"/>
</dbReference>
<sequence length="261" mass="30085">MFEALEISMTQRGEMIPILEPLKARSITYSSTEAELNPLVESFHEGVWLKALINEMWRLQIEAAEHYIDDIDLNKQLTSDDETFKKLFCTNHLIDNKGLNDKLKKFGSNSKTRHIDLRTKGIRQEIKQNKIKITLIKTHEMLADALTKPTSIEPLKNLIKTTRGVLESHRTFTHLSPNNLLLELSVGYGDIESSEQQPLQSNCTDLSQHLNHFNSFFPLRSHSSLYFFFCSFFLSLLFFSAPQTSRLILSYLLVPVCSSWF</sequence>
<proteinExistence type="predicted"/>
<keyword evidence="1" id="KW-0812">Transmembrane</keyword>
<dbReference type="Proteomes" id="UP000037035">
    <property type="component" value="Unassembled WGS sequence"/>
</dbReference>
<reference evidence="2 3" key="1">
    <citation type="submission" date="2015-08" db="EMBL/GenBank/DDBJ databases">
        <title>Next Generation Sequencing and Analysis of the Genome of Puccinia sorghi L Schw, the Causal Agent of Maize Common Rust.</title>
        <authorList>
            <person name="Rochi L."/>
            <person name="Burguener G."/>
            <person name="Darino M."/>
            <person name="Turjanski A."/>
            <person name="Kreff E."/>
            <person name="Dieguez M.J."/>
            <person name="Sacco F."/>
        </authorList>
    </citation>
    <scope>NUCLEOTIDE SEQUENCE [LARGE SCALE GENOMIC DNA]</scope>
    <source>
        <strain evidence="2 3">RO10H11247</strain>
    </source>
</reference>
<name>A0A0L6UQH0_9BASI</name>
<evidence type="ECO:0000256" key="1">
    <source>
        <dbReference type="SAM" id="Phobius"/>
    </source>
</evidence>
<feature type="transmembrane region" description="Helical" evidence="1">
    <location>
        <begin position="224"/>
        <end position="241"/>
    </location>
</feature>
<dbReference type="OrthoDB" id="3344688at2759"/>